<dbReference type="EC" id="3.1.2.28" evidence="2"/>
<evidence type="ECO:0000313" key="4">
    <source>
        <dbReference type="Proteomes" id="UP000016960"/>
    </source>
</evidence>
<dbReference type="GO" id="GO:0042372">
    <property type="term" value="P:phylloquinone biosynthetic process"/>
    <property type="evidence" value="ECO:0007669"/>
    <property type="project" value="UniProtKB-UniRule"/>
</dbReference>
<evidence type="ECO:0000256" key="1">
    <source>
        <dbReference type="ARBA" id="ARBA00022801"/>
    </source>
</evidence>
<dbReference type="HAMAP" id="MF_02101">
    <property type="entry name" value="DHNA_CoA_hydrolase"/>
    <property type="match status" value="1"/>
</dbReference>
<dbReference type="FunCoup" id="U5DGC5">
    <property type="interactions" value="109"/>
</dbReference>
<dbReference type="InterPro" id="IPR029069">
    <property type="entry name" value="HotDog_dom_sf"/>
</dbReference>
<dbReference type="RefSeq" id="WP_022608885.1">
    <property type="nucleotide sequence ID" value="NZ_ASSJ01000079.1"/>
</dbReference>
<evidence type="ECO:0000256" key="2">
    <source>
        <dbReference type="HAMAP-Rule" id="MF_02101"/>
    </source>
</evidence>
<dbReference type="eggNOG" id="COG0824">
    <property type="taxonomic scope" value="Bacteria"/>
</dbReference>
<protein>
    <recommendedName>
        <fullName evidence="2">1,4-dihydroxy-2-naphthoyl-CoA hydrolase</fullName>
        <shortName evidence="2">DHNA-CoA hydrolase</shortName>
        <ecNumber evidence="2">3.1.2.28</ecNumber>
    </recommendedName>
    <alternativeName>
        <fullName evidence="2">DHNA-CoA thioesterase</fullName>
    </alternativeName>
</protein>
<comment type="pathway">
    <text evidence="2">Cofactor biosynthesis; phylloquinone biosynthesis.</text>
</comment>
<dbReference type="PANTHER" id="PTHR31793:SF37">
    <property type="entry name" value="ACYL-COA THIOESTER HYDROLASE YBGC"/>
    <property type="match status" value="1"/>
</dbReference>
<accession>U5DGC5</accession>
<dbReference type="EMBL" id="ASSJ01000079">
    <property type="protein sequence ID" value="ERN40332.1"/>
    <property type="molecule type" value="Genomic_DNA"/>
</dbReference>
<reference evidence="3 4" key="1">
    <citation type="submission" date="2013-05" db="EMBL/GenBank/DDBJ databases">
        <title>Draft genome sequence of Rubidibacter lacunae KORDI 51-2.</title>
        <authorList>
            <person name="Choi D.H."/>
            <person name="Noh J.H."/>
            <person name="Kwon K.-K."/>
            <person name="Lee J.-H."/>
            <person name="Ryu J.-Y."/>
        </authorList>
    </citation>
    <scope>NUCLEOTIDE SEQUENCE [LARGE SCALE GENOMIC DNA]</scope>
    <source>
        <strain evidence="3 4">KORDI 51-2</strain>
    </source>
</reference>
<comment type="function">
    <text evidence="2">Catalyzes the hydrolysis of 1,4-dihydroxy-2-naphthoyl-CoA (DHNA-CoA) to 1,4-dihydroxy-2-naphthoate (DHNA), a reaction involved in phylloquinone (vitamin K1) biosynthesis.</text>
</comment>
<dbReference type="InterPro" id="IPR050563">
    <property type="entry name" value="4-hydroxybenzoyl-CoA_TE"/>
</dbReference>
<proteinExistence type="inferred from homology"/>
<dbReference type="GO" id="GO:0061522">
    <property type="term" value="F:1,4-dihydroxy-2-naphthoyl-CoA thioesterase activity"/>
    <property type="evidence" value="ECO:0007669"/>
    <property type="project" value="UniProtKB-EC"/>
</dbReference>
<dbReference type="Pfam" id="PF13279">
    <property type="entry name" value="4HBT_2"/>
    <property type="match status" value="1"/>
</dbReference>
<evidence type="ECO:0000313" key="3">
    <source>
        <dbReference type="EMBL" id="ERN40332.1"/>
    </source>
</evidence>
<comment type="caution">
    <text evidence="3">The sequence shown here is derived from an EMBL/GenBank/DDBJ whole genome shotgun (WGS) entry which is preliminary data.</text>
</comment>
<keyword evidence="1 2" id="KW-0378">Hydrolase</keyword>
<keyword evidence="4" id="KW-1185">Reference proteome</keyword>
<name>U5DGC5_9CHRO</name>
<comment type="catalytic activity">
    <reaction evidence="2">
        <text>1,4-dihydroxy-2-naphthoyl-CoA + H2O = 1,4-dihydroxy-2-naphthoate + CoA + H(+)</text>
        <dbReference type="Rhea" id="RHEA:26309"/>
        <dbReference type="ChEBI" id="CHEBI:11173"/>
        <dbReference type="ChEBI" id="CHEBI:15377"/>
        <dbReference type="ChEBI" id="CHEBI:15378"/>
        <dbReference type="ChEBI" id="CHEBI:57287"/>
        <dbReference type="ChEBI" id="CHEBI:58897"/>
        <dbReference type="EC" id="3.1.2.28"/>
    </reaction>
</comment>
<feature type="active site" evidence="2">
    <location>
        <position position="15"/>
    </location>
</feature>
<dbReference type="CDD" id="cd00586">
    <property type="entry name" value="4HBT"/>
    <property type="match status" value="1"/>
</dbReference>
<dbReference type="PANTHER" id="PTHR31793">
    <property type="entry name" value="4-HYDROXYBENZOYL-COA THIOESTERASE FAMILY MEMBER"/>
    <property type="match status" value="1"/>
</dbReference>
<dbReference type="UniPathway" id="UPA00995"/>
<dbReference type="PATRIC" id="fig|582515.4.peg.3681"/>
<dbReference type="GO" id="GO:0047617">
    <property type="term" value="F:fatty acyl-CoA hydrolase activity"/>
    <property type="evidence" value="ECO:0007669"/>
    <property type="project" value="TreeGrafter"/>
</dbReference>
<dbReference type="SUPFAM" id="SSF54637">
    <property type="entry name" value="Thioesterase/thiol ester dehydrase-isomerase"/>
    <property type="match status" value="1"/>
</dbReference>
<dbReference type="InParanoid" id="U5DGC5"/>
<organism evidence="3 4">
    <name type="scientific">Rubidibacter lacunae KORDI 51-2</name>
    <dbReference type="NCBI Taxonomy" id="582515"/>
    <lineage>
        <taxon>Bacteria</taxon>
        <taxon>Bacillati</taxon>
        <taxon>Cyanobacteriota</taxon>
        <taxon>Cyanophyceae</taxon>
        <taxon>Oscillatoriophycideae</taxon>
        <taxon>Chroococcales</taxon>
        <taxon>Aphanothecaceae</taxon>
        <taxon>Rubidibacter</taxon>
    </lineage>
</organism>
<dbReference type="UniPathway" id="UPA01057">
    <property type="reaction ID" value="UER01033"/>
</dbReference>
<dbReference type="InterPro" id="IPR022829">
    <property type="entry name" value="DHNA_CoA_hydrolase"/>
</dbReference>
<comment type="pathway">
    <text evidence="2">Quinol/quinone metabolism; 1,4-dihydroxy-2-naphthoate biosynthesis; 1,4-dihydroxy-2-naphthoate from chorismate: step 7/7.</text>
</comment>
<dbReference type="AlphaFoldDB" id="U5DGC5"/>
<dbReference type="Proteomes" id="UP000016960">
    <property type="component" value="Unassembled WGS sequence"/>
</dbReference>
<dbReference type="STRING" id="582515.KR51_00032810"/>
<gene>
    <name evidence="3" type="ORF">KR51_00032810</name>
</gene>
<comment type="similarity">
    <text evidence="2">Belongs to the 4-hydroxybenzoyl-CoA thioesterase family. DHNA-CoA hydrolase subfamily.</text>
</comment>
<dbReference type="Gene3D" id="3.10.129.10">
    <property type="entry name" value="Hotdog Thioesterase"/>
    <property type="match status" value="1"/>
</dbReference>
<sequence>MAFIYRRVVRLADTDAAGVVYFSRILEMCHEAYEAALADAGIDIGEMLRNGAVLLPIVRAEADYLQPLTYGQDLIISLRPQSIDETEFALSYEVTFLPARLAVRAQTRHVCVHSRQKWRMSLPESLARWLLRAAAESSL</sequence>